<keyword evidence="9 14" id="KW-0472">Membrane</keyword>
<evidence type="ECO:0000256" key="10">
    <source>
        <dbReference type="ARBA" id="ARBA00023209"/>
    </source>
</evidence>
<evidence type="ECO:0000256" key="12">
    <source>
        <dbReference type="ARBA" id="ARBA00023315"/>
    </source>
</evidence>
<dbReference type="PANTHER" id="PTHR31201">
    <property type="entry name" value="OS01G0585100 PROTEIN"/>
    <property type="match status" value="1"/>
</dbReference>
<feature type="transmembrane region" description="Helical" evidence="14">
    <location>
        <begin position="195"/>
        <end position="217"/>
    </location>
</feature>
<keyword evidence="6 14" id="KW-0812">Transmembrane</keyword>
<evidence type="ECO:0000256" key="7">
    <source>
        <dbReference type="ARBA" id="ARBA00022989"/>
    </source>
</evidence>
<evidence type="ECO:0000256" key="6">
    <source>
        <dbReference type="ARBA" id="ARBA00022692"/>
    </source>
</evidence>
<evidence type="ECO:0000256" key="2">
    <source>
        <dbReference type="ARBA" id="ARBA00006675"/>
    </source>
</evidence>
<dbReference type="GO" id="GO:0016020">
    <property type="term" value="C:membrane"/>
    <property type="evidence" value="ECO:0007669"/>
    <property type="project" value="UniProtKB-SubCell"/>
</dbReference>
<evidence type="ECO:0000256" key="13">
    <source>
        <dbReference type="SAM" id="MobiDB-lite"/>
    </source>
</evidence>
<dbReference type="EMBL" id="MU005961">
    <property type="protein sequence ID" value="KAF2863316.1"/>
    <property type="molecule type" value="Genomic_DNA"/>
</dbReference>
<evidence type="ECO:0000313" key="16">
    <source>
        <dbReference type="Proteomes" id="UP000799421"/>
    </source>
</evidence>
<dbReference type="GO" id="GO:0006656">
    <property type="term" value="P:phosphatidylcholine biosynthetic process"/>
    <property type="evidence" value="ECO:0007669"/>
    <property type="project" value="TreeGrafter"/>
</dbReference>
<evidence type="ECO:0000256" key="5">
    <source>
        <dbReference type="ARBA" id="ARBA00022679"/>
    </source>
</evidence>
<feature type="transmembrane region" description="Helical" evidence="14">
    <location>
        <begin position="305"/>
        <end position="326"/>
    </location>
</feature>
<keyword evidence="7 14" id="KW-1133">Transmembrane helix</keyword>
<gene>
    <name evidence="15" type="ORF">K470DRAFT_255004</name>
</gene>
<keyword evidence="5" id="KW-0808">Transferase</keyword>
<keyword evidence="10" id="KW-0594">Phospholipid biosynthesis</keyword>
<feature type="transmembrane region" description="Helical" evidence="14">
    <location>
        <begin position="223"/>
        <end position="242"/>
    </location>
</feature>
<dbReference type="Pfam" id="PF10998">
    <property type="entry name" value="DUF2838"/>
    <property type="match status" value="1"/>
</dbReference>
<reference evidence="15" key="1">
    <citation type="journal article" date="2020" name="Stud. Mycol.">
        <title>101 Dothideomycetes genomes: a test case for predicting lifestyles and emergence of pathogens.</title>
        <authorList>
            <person name="Haridas S."/>
            <person name="Albert R."/>
            <person name="Binder M."/>
            <person name="Bloem J."/>
            <person name="Labutti K."/>
            <person name="Salamov A."/>
            <person name="Andreopoulos B."/>
            <person name="Baker S."/>
            <person name="Barry K."/>
            <person name="Bills G."/>
            <person name="Bluhm B."/>
            <person name="Cannon C."/>
            <person name="Castanera R."/>
            <person name="Culley D."/>
            <person name="Daum C."/>
            <person name="Ezra D."/>
            <person name="Gonzalez J."/>
            <person name="Henrissat B."/>
            <person name="Kuo A."/>
            <person name="Liang C."/>
            <person name="Lipzen A."/>
            <person name="Lutzoni F."/>
            <person name="Magnuson J."/>
            <person name="Mondo S."/>
            <person name="Nolan M."/>
            <person name="Ohm R."/>
            <person name="Pangilinan J."/>
            <person name="Park H.-J."/>
            <person name="Ramirez L."/>
            <person name="Alfaro M."/>
            <person name="Sun H."/>
            <person name="Tritt A."/>
            <person name="Yoshinaga Y."/>
            <person name="Zwiers L.-H."/>
            <person name="Turgeon B."/>
            <person name="Goodwin S."/>
            <person name="Spatafora J."/>
            <person name="Crous P."/>
            <person name="Grigoriev I."/>
        </authorList>
    </citation>
    <scope>NUCLEOTIDE SEQUENCE</scope>
    <source>
        <strain evidence="15">CBS 480.64</strain>
    </source>
</reference>
<dbReference type="InterPro" id="IPR021261">
    <property type="entry name" value="GPCAT"/>
</dbReference>
<keyword evidence="4" id="KW-0444">Lipid biosynthesis</keyword>
<evidence type="ECO:0000256" key="1">
    <source>
        <dbReference type="ARBA" id="ARBA00004141"/>
    </source>
</evidence>
<evidence type="ECO:0000313" key="15">
    <source>
        <dbReference type="EMBL" id="KAF2863316.1"/>
    </source>
</evidence>
<evidence type="ECO:0000256" key="9">
    <source>
        <dbReference type="ARBA" id="ARBA00023136"/>
    </source>
</evidence>
<keyword evidence="12" id="KW-0012">Acyltransferase</keyword>
<keyword evidence="11" id="KW-1208">Phospholipid metabolism</keyword>
<dbReference type="GO" id="GO:0016746">
    <property type="term" value="F:acyltransferase activity"/>
    <property type="evidence" value="ECO:0007669"/>
    <property type="project" value="UniProtKB-KW"/>
</dbReference>
<evidence type="ECO:0000256" key="8">
    <source>
        <dbReference type="ARBA" id="ARBA00023098"/>
    </source>
</evidence>
<evidence type="ECO:0000256" key="11">
    <source>
        <dbReference type="ARBA" id="ARBA00023264"/>
    </source>
</evidence>
<dbReference type="PANTHER" id="PTHR31201:SF1">
    <property type="entry name" value="GLYCEROPHOSPHOCHOLINE ACYLTRANSFERASE 1"/>
    <property type="match status" value="1"/>
</dbReference>
<dbReference type="Proteomes" id="UP000799421">
    <property type="component" value="Unassembled WGS sequence"/>
</dbReference>
<name>A0A6A7C6W9_9PEZI</name>
<dbReference type="AlphaFoldDB" id="A0A6A7C6W9"/>
<feature type="transmembrane region" description="Helical" evidence="14">
    <location>
        <begin position="148"/>
        <end position="165"/>
    </location>
</feature>
<feature type="transmembrane region" description="Helical" evidence="14">
    <location>
        <begin position="393"/>
        <end position="413"/>
    </location>
</feature>
<feature type="compositionally biased region" description="Polar residues" evidence="13">
    <location>
        <begin position="18"/>
        <end position="38"/>
    </location>
</feature>
<feature type="compositionally biased region" description="Basic and acidic residues" evidence="13">
    <location>
        <begin position="1"/>
        <end position="12"/>
    </location>
</feature>
<sequence length="459" mass="52946">MDDSESRKRENSDYLSVDGSNDGLSTPSLDRSSSTNSDGGFEEFGERVFPPLERLTIFDILENLALPQRLERMQQAMQNQAEKVRRQRTKLTERALSSTNILVGELRKRGVPEEDLKLEKYRQRVKNSVERLSRTWNDAKTVTLKEKITFTLAVMNLIISAYMLGAFPQNFHYWYTAQVLVLIPLRWYKYRQIGFHYFVADLCYFVNVLLLLSIWFFPQSKRLFISVFCLAMGNNAVAIPMWRNSVVFHSLDKVTSVFIHFMPCATLHCIVHLLPVTLQQVRFPAVHTIKYSPPTAPEHYRLKDMILWATLPYAIWQLSYHILITVRKRDKIAAGRPTSFTWLRRSYKNTFLGKLVLSCPEKAQEPAFMAIQYLYALTTILPCPLWFSSLHASGAFLLIVFAWASWNGATYYIDIFGKRLERELETLRVEVARLNGALEGGSRDASRGRKEGKEGVEGM</sequence>
<keyword evidence="16" id="KW-1185">Reference proteome</keyword>
<evidence type="ECO:0000256" key="14">
    <source>
        <dbReference type="SAM" id="Phobius"/>
    </source>
</evidence>
<keyword evidence="8" id="KW-0443">Lipid metabolism</keyword>
<protein>
    <recommendedName>
        <fullName evidence="3">Glycerophosphocholine acyltransferase 1</fullName>
    </recommendedName>
</protein>
<accession>A0A6A7C6W9</accession>
<proteinExistence type="inferred from homology"/>
<feature type="region of interest" description="Disordered" evidence="13">
    <location>
        <begin position="1"/>
        <end position="45"/>
    </location>
</feature>
<dbReference type="OrthoDB" id="406287at2759"/>
<evidence type="ECO:0000256" key="3">
    <source>
        <dbReference type="ARBA" id="ARBA00019082"/>
    </source>
</evidence>
<comment type="similarity">
    <text evidence="2">Belongs to the GPC1 family.</text>
</comment>
<feature type="region of interest" description="Disordered" evidence="13">
    <location>
        <begin position="440"/>
        <end position="459"/>
    </location>
</feature>
<comment type="subcellular location">
    <subcellularLocation>
        <location evidence="1">Membrane</location>
        <topology evidence="1">Multi-pass membrane protein</topology>
    </subcellularLocation>
</comment>
<organism evidence="15 16">
    <name type="scientific">Piedraia hortae CBS 480.64</name>
    <dbReference type="NCBI Taxonomy" id="1314780"/>
    <lineage>
        <taxon>Eukaryota</taxon>
        <taxon>Fungi</taxon>
        <taxon>Dikarya</taxon>
        <taxon>Ascomycota</taxon>
        <taxon>Pezizomycotina</taxon>
        <taxon>Dothideomycetes</taxon>
        <taxon>Dothideomycetidae</taxon>
        <taxon>Capnodiales</taxon>
        <taxon>Piedraiaceae</taxon>
        <taxon>Piedraia</taxon>
    </lineage>
</organism>
<feature type="compositionally biased region" description="Basic and acidic residues" evidence="13">
    <location>
        <begin position="441"/>
        <end position="459"/>
    </location>
</feature>
<evidence type="ECO:0000256" key="4">
    <source>
        <dbReference type="ARBA" id="ARBA00022516"/>
    </source>
</evidence>